<evidence type="ECO:0000313" key="2">
    <source>
        <dbReference type="EMBL" id="CAB5228591.1"/>
    </source>
</evidence>
<gene>
    <name evidence="2" type="ORF">UFOVP1549_43</name>
    <name evidence="1" type="ORF">UFOVP303_51</name>
</gene>
<dbReference type="EMBL" id="LR798394">
    <property type="protein sequence ID" value="CAB5228591.1"/>
    <property type="molecule type" value="Genomic_DNA"/>
</dbReference>
<reference evidence="2" key="1">
    <citation type="submission" date="2020-05" db="EMBL/GenBank/DDBJ databases">
        <authorList>
            <person name="Chiriac C."/>
            <person name="Salcher M."/>
            <person name="Ghai R."/>
            <person name="Kavagutti S V."/>
        </authorList>
    </citation>
    <scope>NUCLEOTIDE SEQUENCE</scope>
</reference>
<evidence type="ECO:0000313" key="1">
    <source>
        <dbReference type="EMBL" id="CAB4136172.1"/>
    </source>
</evidence>
<accession>A0A6J7XCI9</accession>
<proteinExistence type="predicted"/>
<protein>
    <submittedName>
        <fullName evidence="2">Uncharacterized protein</fullName>
    </submittedName>
</protein>
<name>A0A6J7XCI9_9CAUD</name>
<dbReference type="EMBL" id="LR796315">
    <property type="protein sequence ID" value="CAB4136172.1"/>
    <property type="molecule type" value="Genomic_DNA"/>
</dbReference>
<organism evidence="2">
    <name type="scientific">uncultured Caudovirales phage</name>
    <dbReference type="NCBI Taxonomy" id="2100421"/>
    <lineage>
        <taxon>Viruses</taxon>
        <taxon>Duplodnaviria</taxon>
        <taxon>Heunggongvirae</taxon>
        <taxon>Uroviricota</taxon>
        <taxon>Caudoviricetes</taxon>
        <taxon>Peduoviridae</taxon>
        <taxon>Maltschvirus</taxon>
        <taxon>Maltschvirus maltsch</taxon>
    </lineage>
</organism>
<sequence length="202" mass="21447">MSKQVSGALMPSGIGVEIQPVLVGEYTHIQSLVGGAFDCVTTKVGGHLIVGYVHDEGLLIGLEQNWFASALFGRNLVGPCVIVAGESPDGYCDGDSYDLPESFFQFLTTKFTEHVAETYNEATTATIVLSLAQSFGIATKEELDLLVSKMGEELNSGGGNGEALQMLTDLTNKVNEQLMEMAGEVSGSVLADEVEEFLKGNS</sequence>